<dbReference type="AlphaFoldDB" id="A0A4P6HJ32"/>
<gene>
    <name evidence="4" type="primary">gltA</name>
    <name evidence="4" type="ORF">C3Y92_04740</name>
</gene>
<evidence type="ECO:0000313" key="4">
    <source>
        <dbReference type="EMBL" id="QAZ66586.1"/>
    </source>
</evidence>
<dbReference type="PANTHER" id="PTHR42783:SF3">
    <property type="entry name" value="GLUTAMATE SYNTHASE [NADPH] SMALL CHAIN-RELATED"/>
    <property type="match status" value="1"/>
</dbReference>
<dbReference type="NCBIfam" id="TIGR01316">
    <property type="entry name" value="gltA"/>
    <property type="match status" value="1"/>
</dbReference>
<keyword evidence="5" id="KW-1185">Reference proteome</keyword>
<dbReference type="SUPFAM" id="SSF51971">
    <property type="entry name" value="Nucleotide-binding domain"/>
    <property type="match status" value="1"/>
</dbReference>
<dbReference type="GO" id="GO:0051536">
    <property type="term" value="F:iron-sulfur cluster binding"/>
    <property type="evidence" value="ECO:0007669"/>
    <property type="project" value="InterPro"/>
</dbReference>
<dbReference type="SUPFAM" id="SSF46548">
    <property type="entry name" value="alpha-helical ferredoxin"/>
    <property type="match status" value="1"/>
</dbReference>
<name>A0A4P6HJ32_9BACT</name>
<feature type="domain" description="Dihydroprymidine dehydrogenase" evidence="3">
    <location>
        <begin position="25"/>
        <end position="134"/>
    </location>
</feature>
<dbReference type="PRINTS" id="PR00419">
    <property type="entry name" value="ADXRDTASE"/>
</dbReference>
<evidence type="ECO:0000259" key="3">
    <source>
        <dbReference type="Pfam" id="PF14691"/>
    </source>
</evidence>
<feature type="domain" description="FAD/NAD(P)-binding" evidence="2">
    <location>
        <begin position="154"/>
        <end position="461"/>
    </location>
</feature>
<dbReference type="GO" id="GO:0016491">
    <property type="term" value="F:oxidoreductase activity"/>
    <property type="evidence" value="ECO:0007669"/>
    <property type="project" value="InterPro"/>
</dbReference>
<protein>
    <submittedName>
        <fullName evidence="4">Glutamate synthase (NADPH), homotetrameric</fullName>
    </submittedName>
</protein>
<evidence type="ECO:0000313" key="5">
    <source>
        <dbReference type="Proteomes" id="UP000293296"/>
    </source>
</evidence>
<dbReference type="Pfam" id="PF14691">
    <property type="entry name" value="Fer4_20"/>
    <property type="match status" value="1"/>
</dbReference>
<dbReference type="InterPro" id="IPR006004">
    <property type="entry name" value="SudA-like"/>
</dbReference>
<dbReference type="Proteomes" id="UP000293296">
    <property type="component" value="Chromosome"/>
</dbReference>
<dbReference type="Pfam" id="PF07992">
    <property type="entry name" value="Pyr_redox_2"/>
    <property type="match status" value="1"/>
</dbReference>
<dbReference type="KEGG" id="dcb:C3Y92_04740"/>
<organism evidence="4 5">
    <name type="scientific">Solidesulfovibrio carbinolicus</name>
    <dbReference type="NCBI Taxonomy" id="296842"/>
    <lineage>
        <taxon>Bacteria</taxon>
        <taxon>Pseudomonadati</taxon>
        <taxon>Thermodesulfobacteriota</taxon>
        <taxon>Desulfovibrionia</taxon>
        <taxon>Desulfovibrionales</taxon>
        <taxon>Desulfovibrionaceae</taxon>
        <taxon>Solidesulfovibrio</taxon>
    </lineage>
</organism>
<reference evidence="4 5" key="1">
    <citation type="submission" date="2018-02" db="EMBL/GenBank/DDBJ databases">
        <title>Genome sequence of Desulfovibrio carbinolicus DSM 3852.</title>
        <authorList>
            <person name="Wilbanks E."/>
            <person name="Skennerton C.T."/>
            <person name="Orphan V.J."/>
        </authorList>
    </citation>
    <scope>NUCLEOTIDE SEQUENCE [LARGE SCALE GENOMIC DNA]</scope>
    <source>
        <strain evidence="4 5">DSM 3852</strain>
    </source>
</reference>
<evidence type="ECO:0000259" key="2">
    <source>
        <dbReference type="Pfam" id="PF07992"/>
    </source>
</evidence>
<dbReference type="Gene3D" id="1.10.1060.10">
    <property type="entry name" value="Alpha-helical ferredoxin"/>
    <property type="match status" value="1"/>
</dbReference>
<feature type="region of interest" description="Disordered" evidence="1">
    <location>
        <begin position="1"/>
        <end position="21"/>
    </location>
</feature>
<proteinExistence type="predicted"/>
<dbReference type="InterPro" id="IPR009051">
    <property type="entry name" value="Helical_ferredxn"/>
</dbReference>
<dbReference type="OrthoDB" id="9803192at2"/>
<evidence type="ECO:0000256" key="1">
    <source>
        <dbReference type="SAM" id="MobiDB-lite"/>
    </source>
</evidence>
<dbReference type="InterPro" id="IPR023753">
    <property type="entry name" value="FAD/NAD-binding_dom"/>
</dbReference>
<accession>A0A4P6HJ32</accession>
<dbReference type="RefSeq" id="WP_129349979.1">
    <property type="nucleotide sequence ID" value="NZ_CP026538.1"/>
</dbReference>
<dbReference type="PANTHER" id="PTHR42783">
    <property type="entry name" value="GLUTAMATE SYNTHASE [NADPH] SMALL CHAIN"/>
    <property type="match status" value="1"/>
</dbReference>
<dbReference type="InterPro" id="IPR036188">
    <property type="entry name" value="FAD/NAD-bd_sf"/>
</dbReference>
<dbReference type="EMBL" id="CP026538">
    <property type="protein sequence ID" value="QAZ66586.1"/>
    <property type="molecule type" value="Genomic_DNA"/>
</dbReference>
<dbReference type="Gene3D" id="3.50.50.60">
    <property type="entry name" value="FAD/NAD(P)-binding domain"/>
    <property type="match status" value="2"/>
</dbReference>
<dbReference type="InterPro" id="IPR028261">
    <property type="entry name" value="DPD_II"/>
</dbReference>
<sequence>MAATAPSKKAKAPRTAMPEQDPKVRARNFEEVALGYTAEMALAEAARCLQCKKPACRKGCPVEIDIPGFIKQIAAGDLDEAYAVLRQTNSLPAVCGRVCPQETQCEGSCIVGKKGEPVAIGRLERFVADTHLAKTACETVTGGPACSMPRDDLKVACIGSGPASLTCAGYLAARGIPVTVFEALHEVGGVLVYGIPEFRLPKAVVRQEVEAMKALGVEFKTNWVGGKTITVPELLESGYSAVFIGVGAGLPRFLGVPGENLIGVFSANEYLTRVNLGRAYKFPATDTPTFPAKHVVVFGGGNVAMDAARTAMRLGADKVSLAYRRTEHEMPCRREELHHAKEEGLDILCLNAPVEFIGDEAGRLKQIVLQRMELGEPDESGRCSPVACQGDTCTLEADMAIVAVGTGANPLISQTTPGLDTYRRGYIVADPATGETSIPNVFAGGDIVTGAATVISAMGAGRRAAKAIADRLLGGAAGKQPPDNAAEDSADA</sequence>